<dbReference type="EMBL" id="CP001678">
    <property type="protein sequence ID" value="ACT59629.1"/>
    <property type="molecule type" value="Genomic_DNA"/>
</dbReference>
<dbReference type="Gene3D" id="2.40.37.10">
    <property type="entry name" value="Lyase, Ornithine Decarboxylase, Chain A, domain 1"/>
    <property type="match status" value="1"/>
</dbReference>
<dbReference type="OrthoDB" id="9813814at2"/>
<dbReference type="InterPro" id="IPR001608">
    <property type="entry name" value="Ala_racemase_N"/>
</dbReference>
<feature type="active site" description="Proton acceptor; specific for L-alanine" evidence="7">
    <location>
        <position position="260"/>
    </location>
</feature>
<dbReference type="InterPro" id="IPR029066">
    <property type="entry name" value="PLP-binding_barrel"/>
</dbReference>
<dbReference type="EC" id="5.1.1.1" evidence="4 7"/>
<evidence type="ECO:0000256" key="9">
    <source>
        <dbReference type="PIRSR" id="PIRSR600821-52"/>
    </source>
</evidence>
<comment type="similarity">
    <text evidence="3 7">Belongs to the alanine racemase family.</text>
</comment>
<dbReference type="InterPro" id="IPR000821">
    <property type="entry name" value="Ala_racemase"/>
</dbReference>
<dbReference type="CDD" id="cd00430">
    <property type="entry name" value="PLPDE_III_AR"/>
    <property type="match status" value="1"/>
</dbReference>
<feature type="binding site" evidence="7 9">
    <location>
        <position position="140"/>
    </location>
    <ligand>
        <name>substrate</name>
    </ligand>
</feature>
<dbReference type="STRING" id="582402.Hbal_1945"/>
<dbReference type="Proteomes" id="UP000002745">
    <property type="component" value="Chromosome"/>
</dbReference>
<comment type="function">
    <text evidence="7">Catalyzes the interconversion of L-alanine and D-alanine. May also act on other amino acids.</text>
</comment>
<feature type="binding site" evidence="7 9">
    <location>
        <position position="308"/>
    </location>
    <ligand>
        <name>substrate</name>
    </ligand>
</feature>
<dbReference type="UniPathway" id="UPA00042">
    <property type="reaction ID" value="UER00497"/>
</dbReference>
<keyword evidence="5 7" id="KW-0663">Pyridoxal phosphate</keyword>
<dbReference type="AlphaFoldDB" id="C6XKR2"/>
<dbReference type="eggNOG" id="COG0787">
    <property type="taxonomic scope" value="Bacteria"/>
</dbReference>
<dbReference type="Pfam" id="PF00842">
    <property type="entry name" value="Ala_racemase_C"/>
    <property type="match status" value="1"/>
</dbReference>
<keyword evidence="12" id="KW-1185">Reference proteome</keyword>
<dbReference type="InterPro" id="IPR011079">
    <property type="entry name" value="Ala_racemase_C"/>
</dbReference>
<dbReference type="HAMAP" id="MF_01201">
    <property type="entry name" value="Ala_racemase"/>
    <property type="match status" value="1"/>
</dbReference>
<proteinExistence type="inferred from homology"/>
<dbReference type="RefSeq" id="WP_015827779.1">
    <property type="nucleotide sequence ID" value="NC_012982.1"/>
</dbReference>
<evidence type="ECO:0000313" key="12">
    <source>
        <dbReference type="Proteomes" id="UP000002745"/>
    </source>
</evidence>
<evidence type="ECO:0000256" key="3">
    <source>
        <dbReference type="ARBA" id="ARBA00007880"/>
    </source>
</evidence>
<evidence type="ECO:0000313" key="11">
    <source>
        <dbReference type="EMBL" id="ACT59629.1"/>
    </source>
</evidence>
<dbReference type="Pfam" id="PF01168">
    <property type="entry name" value="Ala_racemase_N"/>
    <property type="match status" value="1"/>
</dbReference>
<comment type="pathway">
    <text evidence="7">Amino-acid biosynthesis; D-alanine biosynthesis; D-alanine from L-alanine: step 1/1.</text>
</comment>
<comment type="cofactor">
    <cofactor evidence="2 7 8">
        <name>pyridoxal 5'-phosphate</name>
        <dbReference type="ChEBI" id="CHEBI:597326"/>
    </cofactor>
</comment>
<dbReference type="SUPFAM" id="SSF50621">
    <property type="entry name" value="Alanine racemase C-terminal domain-like"/>
    <property type="match status" value="1"/>
</dbReference>
<evidence type="ECO:0000259" key="10">
    <source>
        <dbReference type="SMART" id="SM01005"/>
    </source>
</evidence>
<dbReference type="NCBIfam" id="TIGR00492">
    <property type="entry name" value="alr"/>
    <property type="match status" value="1"/>
</dbReference>
<accession>C6XKR2</accession>
<evidence type="ECO:0000256" key="5">
    <source>
        <dbReference type="ARBA" id="ARBA00022898"/>
    </source>
</evidence>
<protein>
    <recommendedName>
        <fullName evidence="4 7">Alanine racemase</fullName>
        <ecNumber evidence="4 7">5.1.1.1</ecNumber>
    </recommendedName>
</protein>
<comment type="catalytic activity">
    <reaction evidence="1 7">
        <text>L-alanine = D-alanine</text>
        <dbReference type="Rhea" id="RHEA:20249"/>
        <dbReference type="ChEBI" id="CHEBI:57416"/>
        <dbReference type="ChEBI" id="CHEBI:57972"/>
        <dbReference type="EC" id="5.1.1.1"/>
    </reaction>
</comment>
<evidence type="ECO:0000256" key="2">
    <source>
        <dbReference type="ARBA" id="ARBA00001933"/>
    </source>
</evidence>
<dbReference type="InterPro" id="IPR009006">
    <property type="entry name" value="Ala_racemase/Decarboxylase_C"/>
</dbReference>
<evidence type="ECO:0000256" key="4">
    <source>
        <dbReference type="ARBA" id="ARBA00013089"/>
    </source>
</evidence>
<evidence type="ECO:0000256" key="8">
    <source>
        <dbReference type="PIRSR" id="PIRSR600821-50"/>
    </source>
</evidence>
<keyword evidence="6 7" id="KW-0413">Isomerase</keyword>
<name>C6XKR2_HIRBI</name>
<dbReference type="SMART" id="SM01005">
    <property type="entry name" value="Ala_racemase_C"/>
    <property type="match status" value="1"/>
</dbReference>
<evidence type="ECO:0000256" key="1">
    <source>
        <dbReference type="ARBA" id="ARBA00000316"/>
    </source>
</evidence>
<dbReference type="PRINTS" id="PR00992">
    <property type="entry name" value="ALARACEMASE"/>
</dbReference>
<feature type="domain" description="Alanine racemase C-terminal" evidence="10">
    <location>
        <begin position="237"/>
        <end position="364"/>
    </location>
</feature>
<dbReference type="InterPro" id="IPR020622">
    <property type="entry name" value="Ala_racemase_pyridoxalP-BS"/>
</dbReference>
<dbReference type="PANTHER" id="PTHR30511">
    <property type="entry name" value="ALANINE RACEMASE"/>
    <property type="match status" value="1"/>
</dbReference>
<sequence>MTLTMTSANIPSSSPAAIVHLQNVVNNWKELARLSGAADTGAVVKANAYGLGAEQVASTLYEAGCRTFFVAHIDEAIQIRKTLGNLALVFIFHGIQADNVDDVIAHDIVPVLNSTDQVELWIRSGAPFPAALHVDTGMNRLGLQLKELANVKKRLPANRIGWVMSHLACADIPEHPMNARQLALFEKVAAIWPHAEKSLSNTAGICLGSKYTFDLTRPGIGLYGGYSRKGVFTPSHCVTLSAPILSIIEPDASNENTIGYGATSKVTNGQRLATIALGYADGALRSLSNSGFVFVNGVPCSIVGRVSMDLITIDITNAPTRTTVLDRVEFLGQHASVEIQARAASTASYELLTSMGERIPRVYEHPIQTA</sequence>
<evidence type="ECO:0000256" key="7">
    <source>
        <dbReference type="HAMAP-Rule" id="MF_01201"/>
    </source>
</evidence>
<organism evidence="11 12">
    <name type="scientific">Hirschia baltica (strain ATCC 49814 / DSM 5838 / IFAM 1418)</name>
    <dbReference type="NCBI Taxonomy" id="582402"/>
    <lineage>
        <taxon>Bacteria</taxon>
        <taxon>Pseudomonadati</taxon>
        <taxon>Pseudomonadota</taxon>
        <taxon>Alphaproteobacteria</taxon>
        <taxon>Hyphomonadales</taxon>
        <taxon>Hyphomonadaceae</taxon>
        <taxon>Hirschia</taxon>
    </lineage>
</organism>
<feature type="modified residue" description="N6-(pyridoxal phosphate)lysine" evidence="7 8">
    <location>
        <position position="45"/>
    </location>
</feature>
<dbReference type="PROSITE" id="PS00395">
    <property type="entry name" value="ALANINE_RACEMASE"/>
    <property type="match status" value="1"/>
</dbReference>
<dbReference type="KEGG" id="hba:Hbal_1945"/>
<evidence type="ECO:0000256" key="6">
    <source>
        <dbReference type="ARBA" id="ARBA00023235"/>
    </source>
</evidence>
<dbReference type="HOGENOM" id="CLU_028393_1_1_5"/>
<gene>
    <name evidence="11" type="ordered locus">Hbal_1945</name>
</gene>
<dbReference type="GO" id="GO:0030632">
    <property type="term" value="P:D-alanine biosynthetic process"/>
    <property type="evidence" value="ECO:0007669"/>
    <property type="project" value="UniProtKB-UniRule"/>
</dbReference>
<dbReference type="PANTHER" id="PTHR30511:SF0">
    <property type="entry name" value="ALANINE RACEMASE, CATABOLIC-RELATED"/>
    <property type="match status" value="1"/>
</dbReference>
<dbReference type="GO" id="GO:0030170">
    <property type="term" value="F:pyridoxal phosphate binding"/>
    <property type="evidence" value="ECO:0007669"/>
    <property type="project" value="UniProtKB-UniRule"/>
</dbReference>
<feature type="active site" description="Proton acceptor; specific for D-alanine" evidence="7">
    <location>
        <position position="45"/>
    </location>
</feature>
<reference evidence="12" key="1">
    <citation type="journal article" date="2011" name="J. Bacteriol.">
        <title>Genome sequences of eight morphologically diverse alphaproteobacteria.</title>
        <authorList>
            <consortium name="US DOE Joint Genome Institute"/>
            <person name="Brown P.J."/>
            <person name="Kysela D.T."/>
            <person name="Buechlein A."/>
            <person name="Hemmerich C."/>
            <person name="Brun Y.V."/>
        </authorList>
    </citation>
    <scope>NUCLEOTIDE SEQUENCE [LARGE SCALE GENOMIC DNA]</scope>
    <source>
        <strain evidence="12">ATCC 49814 / DSM 5838 / IFAM 1418</strain>
    </source>
</reference>
<dbReference type="GO" id="GO:0005829">
    <property type="term" value="C:cytosol"/>
    <property type="evidence" value="ECO:0007669"/>
    <property type="project" value="TreeGrafter"/>
</dbReference>
<dbReference type="SUPFAM" id="SSF51419">
    <property type="entry name" value="PLP-binding barrel"/>
    <property type="match status" value="1"/>
</dbReference>
<dbReference type="GO" id="GO:0008784">
    <property type="term" value="F:alanine racemase activity"/>
    <property type="evidence" value="ECO:0007669"/>
    <property type="project" value="UniProtKB-UniRule"/>
</dbReference>
<dbReference type="Gene3D" id="3.20.20.10">
    <property type="entry name" value="Alanine racemase"/>
    <property type="match status" value="1"/>
</dbReference>